<dbReference type="Pfam" id="PF04379">
    <property type="entry name" value="DUF525"/>
    <property type="match status" value="1"/>
</dbReference>
<evidence type="ECO:0000313" key="3">
    <source>
        <dbReference type="Proteomes" id="UP000236333"/>
    </source>
</evidence>
<dbReference type="Proteomes" id="UP000236333">
    <property type="component" value="Unassembled WGS sequence"/>
</dbReference>
<sequence>MANVELTPQCWAHVFNQLPSRDVACAACVQRLWCELVRHDEHLWGRLMSEDLELDSKRGADGVQRPTFRSVRRRLSVWRQTVRGDGVIGKYPVLQAGGPEFSYCSCTHQAAARGSMEGEFRFVEGTMERPAGGAFEAACPRFSLEVPPYIY</sequence>
<gene>
    <name evidence="2" type="ORF">TSOC_006879</name>
</gene>
<dbReference type="InterPro" id="IPR007474">
    <property type="entry name" value="ApaG_domain"/>
</dbReference>
<dbReference type="PANTHER" id="PTHR47463:SF2">
    <property type="entry name" value="F-BOX PROTEIN SKIP16"/>
    <property type="match status" value="1"/>
</dbReference>
<protein>
    <submittedName>
        <fullName evidence="2">F-box protein</fullName>
    </submittedName>
</protein>
<dbReference type="InterPro" id="IPR036767">
    <property type="entry name" value="ApaG_sf"/>
</dbReference>
<dbReference type="AlphaFoldDB" id="A0A2J8A2G8"/>
<dbReference type="Gene3D" id="2.60.40.1470">
    <property type="entry name" value="ApaG domain"/>
    <property type="match status" value="1"/>
</dbReference>
<organism evidence="2 3">
    <name type="scientific">Tetrabaena socialis</name>
    <dbReference type="NCBI Taxonomy" id="47790"/>
    <lineage>
        <taxon>Eukaryota</taxon>
        <taxon>Viridiplantae</taxon>
        <taxon>Chlorophyta</taxon>
        <taxon>core chlorophytes</taxon>
        <taxon>Chlorophyceae</taxon>
        <taxon>CS clade</taxon>
        <taxon>Chlamydomonadales</taxon>
        <taxon>Tetrabaenaceae</taxon>
        <taxon>Tetrabaena</taxon>
    </lineage>
</organism>
<accession>A0A2J8A2G8</accession>
<dbReference type="SUPFAM" id="SSF110069">
    <property type="entry name" value="ApaG-like"/>
    <property type="match status" value="1"/>
</dbReference>
<dbReference type="OrthoDB" id="2305498at2759"/>
<dbReference type="InterPro" id="IPR036047">
    <property type="entry name" value="F-box-like_dom_sf"/>
</dbReference>
<evidence type="ECO:0000313" key="2">
    <source>
        <dbReference type="EMBL" id="PNH06710.1"/>
    </source>
</evidence>
<proteinExistence type="predicted"/>
<dbReference type="PANTHER" id="PTHR47463">
    <property type="entry name" value="F-BOX PROTEIN SKIP16"/>
    <property type="match status" value="1"/>
</dbReference>
<feature type="domain" description="ApaG" evidence="1">
    <location>
        <begin position="17"/>
        <end position="151"/>
    </location>
</feature>
<keyword evidence="3" id="KW-1185">Reference proteome</keyword>
<dbReference type="SUPFAM" id="SSF81383">
    <property type="entry name" value="F-box domain"/>
    <property type="match status" value="1"/>
</dbReference>
<comment type="caution">
    <text evidence="2">The sequence shown here is derived from an EMBL/GenBank/DDBJ whole genome shotgun (WGS) entry which is preliminary data.</text>
</comment>
<reference evidence="2 3" key="1">
    <citation type="journal article" date="2017" name="Mol. Biol. Evol.">
        <title>The 4-celled Tetrabaena socialis nuclear genome reveals the essential components for genetic control of cell number at the origin of multicellularity in the volvocine lineage.</title>
        <authorList>
            <person name="Featherston J."/>
            <person name="Arakaki Y."/>
            <person name="Hanschen E.R."/>
            <person name="Ferris P.J."/>
            <person name="Michod R.E."/>
            <person name="Olson B.J.S.C."/>
            <person name="Nozaki H."/>
            <person name="Durand P.M."/>
        </authorList>
    </citation>
    <scope>NUCLEOTIDE SEQUENCE [LARGE SCALE GENOMIC DNA]</scope>
    <source>
        <strain evidence="2 3">NIES-571</strain>
    </source>
</reference>
<evidence type="ECO:0000259" key="1">
    <source>
        <dbReference type="PROSITE" id="PS51087"/>
    </source>
</evidence>
<name>A0A2J8A2G8_9CHLO</name>
<dbReference type="EMBL" id="PGGS01000219">
    <property type="protein sequence ID" value="PNH06710.1"/>
    <property type="molecule type" value="Genomic_DNA"/>
</dbReference>
<dbReference type="PROSITE" id="PS51087">
    <property type="entry name" value="APAG"/>
    <property type="match status" value="1"/>
</dbReference>